<keyword evidence="2 5" id="KW-0812">Transmembrane</keyword>
<dbReference type="SUPFAM" id="SSF103473">
    <property type="entry name" value="MFS general substrate transporter"/>
    <property type="match status" value="1"/>
</dbReference>
<reference evidence="8" key="1">
    <citation type="submission" date="2010-08" db="EMBL/GenBank/DDBJ databases">
        <authorList>
            <consortium name="Caenorhabditis japonica Sequencing Consortium"/>
            <person name="Wilson R.K."/>
        </authorList>
    </citation>
    <scope>NUCLEOTIDE SEQUENCE [LARGE SCALE GENOMIC DNA]</scope>
    <source>
        <strain evidence="8">DF5081</strain>
    </source>
</reference>
<evidence type="ECO:0000256" key="5">
    <source>
        <dbReference type="SAM" id="Phobius"/>
    </source>
</evidence>
<dbReference type="Pfam" id="PF07690">
    <property type="entry name" value="MFS_1"/>
    <property type="match status" value="2"/>
</dbReference>
<dbReference type="AlphaFoldDB" id="A0A8R1HY09"/>
<reference evidence="7" key="2">
    <citation type="submission" date="2022-06" db="UniProtKB">
        <authorList>
            <consortium name="EnsemblMetazoa"/>
        </authorList>
    </citation>
    <scope>IDENTIFICATION</scope>
    <source>
        <strain evidence="7">DF5081</strain>
    </source>
</reference>
<feature type="transmembrane region" description="Helical" evidence="5">
    <location>
        <begin position="327"/>
        <end position="347"/>
    </location>
</feature>
<organism evidence="7 8">
    <name type="scientific">Caenorhabditis japonica</name>
    <dbReference type="NCBI Taxonomy" id="281687"/>
    <lineage>
        <taxon>Eukaryota</taxon>
        <taxon>Metazoa</taxon>
        <taxon>Ecdysozoa</taxon>
        <taxon>Nematoda</taxon>
        <taxon>Chromadorea</taxon>
        <taxon>Rhabditida</taxon>
        <taxon>Rhabditina</taxon>
        <taxon>Rhabditomorpha</taxon>
        <taxon>Rhabditoidea</taxon>
        <taxon>Rhabditidae</taxon>
        <taxon>Peloderinae</taxon>
        <taxon>Caenorhabditis</taxon>
    </lineage>
</organism>
<protein>
    <submittedName>
        <fullName evidence="7">MFS domain-containing protein</fullName>
    </submittedName>
</protein>
<name>A0A8R1HY09_CAEJA</name>
<dbReference type="PROSITE" id="PS50850">
    <property type="entry name" value="MFS"/>
    <property type="match status" value="1"/>
</dbReference>
<dbReference type="Proteomes" id="UP000005237">
    <property type="component" value="Unassembled WGS sequence"/>
</dbReference>
<feature type="transmembrane region" description="Helical" evidence="5">
    <location>
        <begin position="174"/>
        <end position="193"/>
    </location>
</feature>
<evidence type="ECO:0000256" key="3">
    <source>
        <dbReference type="ARBA" id="ARBA00022989"/>
    </source>
</evidence>
<evidence type="ECO:0000259" key="6">
    <source>
        <dbReference type="PROSITE" id="PS50850"/>
    </source>
</evidence>
<keyword evidence="4 5" id="KW-0472">Membrane</keyword>
<evidence type="ECO:0000313" key="7">
    <source>
        <dbReference type="EnsemblMetazoa" id="CJA12867.1"/>
    </source>
</evidence>
<comment type="subcellular location">
    <subcellularLocation>
        <location evidence="1">Membrane</location>
        <topology evidence="1">Multi-pass membrane protein</topology>
    </subcellularLocation>
</comment>
<feature type="domain" description="Major facilitator superfamily (MFS) profile" evidence="6">
    <location>
        <begin position="106"/>
        <end position="548"/>
    </location>
</feature>
<dbReference type="PANTHER" id="PTHR23510:SF28">
    <property type="entry name" value="MAJOR FACILITATOR SUPERFAMILY (MFS) PROFILE DOMAIN-CONTAINING PROTEIN"/>
    <property type="match status" value="1"/>
</dbReference>
<keyword evidence="8" id="KW-1185">Reference proteome</keyword>
<dbReference type="Gene3D" id="1.20.1250.20">
    <property type="entry name" value="MFS general substrate transporter like domains"/>
    <property type="match status" value="1"/>
</dbReference>
<feature type="transmembrane region" description="Helical" evidence="5">
    <location>
        <begin position="205"/>
        <end position="225"/>
    </location>
</feature>
<evidence type="ECO:0000256" key="2">
    <source>
        <dbReference type="ARBA" id="ARBA00022692"/>
    </source>
</evidence>
<dbReference type="GO" id="GO:0005765">
    <property type="term" value="C:lysosomal membrane"/>
    <property type="evidence" value="ECO:0007669"/>
    <property type="project" value="TreeGrafter"/>
</dbReference>
<dbReference type="PANTHER" id="PTHR23510">
    <property type="entry name" value="INNER MEMBRANE TRANSPORT PROTEIN YAJR"/>
    <property type="match status" value="1"/>
</dbReference>
<feature type="transmembrane region" description="Helical" evidence="5">
    <location>
        <begin position="524"/>
        <end position="544"/>
    </location>
</feature>
<proteinExistence type="predicted"/>
<dbReference type="InterPro" id="IPR036259">
    <property type="entry name" value="MFS_trans_sf"/>
</dbReference>
<keyword evidence="3 5" id="KW-1133">Transmembrane helix</keyword>
<feature type="transmembrane region" description="Helical" evidence="5">
    <location>
        <begin position="367"/>
        <end position="388"/>
    </location>
</feature>
<dbReference type="GO" id="GO:0022857">
    <property type="term" value="F:transmembrane transporter activity"/>
    <property type="evidence" value="ECO:0007669"/>
    <property type="project" value="InterPro"/>
</dbReference>
<feature type="transmembrane region" description="Helical" evidence="5">
    <location>
        <begin position="456"/>
        <end position="475"/>
    </location>
</feature>
<dbReference type="EnsemblMetazoa" id="CJA12867.1">
    <property type="protein sequence ID" value="CJA12867.1"/>
    <property type="gene ID" value="WBGene00132071"/>
</dbReference>
<evidence type="ECO:0000256" key="1">
    <source>
        <dbReference type="ARBA" id="ARBA00004141"/>
    </source>
</evidence>
<evidence type="ECO:0000256" key="4">
    <source>
        <dbReference type="ARBA" id="ARBA00023136"/>
    </source>
</evidence>
<evidence type="ECO:0000313" key="8">
    <source>
        <dbReference type="Proteomes" id="UP000005237"/>
    </source>
</evidence>
<accession>A0A8R1HY09</accession>
<dbReference type="InterPro" id="IPR051068">
    <property type="entry name" value="MFS_Domain-Containing_Protein"/>
</dbReference>
<sequence length="570" mass="63271">MSHVTCHIVTLSHCHLSHCQLSLVKLSIVTSQNGYCQKNPGLEGKLPIIVDFITFESIIDIFRVDYQHDRHGDNRSRAESRKSTVSIIEVESIRSPLHERSTEWRAMWISIAMQFVVGIQISVYYMSMWPYLSGLDKTADMDFLGWVVAACNIGCTISNPLYGLWNQKTLSCKWPTITGFLIAAIGQVMYGAISEVQDNGKWYMLAARVVTGLGVGNLAALRAYGATASVPKDRLKAISYGTAGYVFGISFGPAISAFFTPLGESGFTIWIVNINMYTSAAYLMALICVAASVLMLLFFQEDYAGIVDKKNEDGKAGSYVVVPKYDLVPALVCIYLYMIVSMIATNIEVMSTPLTTVLYDWKDSQAILYNGIIESVTCIVSVLINFGIGKSRIGKIDKRIQILFGLFVFVAFHLVNYPWWFYSGPLHFLPPGSNTTLVGGCLDSYTWCSSTTRVPMFLYIFAFVVFFGIAFPFVESPAAALYSEILGPRKQGVMQGLFSFGGSITPFVASIVMTFLFQHTGYKYVILLQSATILIAFLLMLVFYNRLVPLKLKPKPGKPAAYKNGVFYSM</sequence>
<feature type="transmembrane region" description="Helical" evidence="5">
    <location>
        <begin position="143"/>
        <end position="162"/>
    </location>
</feature>
<feature type="transmembrane region" description="Helical" evidence="5">
    <location>
        <begin position="400"/>
        <end position="420"/>
    </location>
</feature>
<feature type="transmembrane region" description="Helical" evidence="5">
    <location>
        <begin position="104"/>
        <end position="123"/>
    </location>
</feature>
<feature type="transmembrane region" description="Helical" evidence="5">
    <location>
        <begin position="496"/>
        <end position="518"/>
    </location>
</feature>
<feature type="transmembrane region" description="Helical" evidence="5">
    <location>
        <begin position="279"/>
        <end position="299"/>
    </location>
</feature>
<dbReference type="InterPro" id="IPR020846">
    <property type="entry name" value="MFS_dom"/>
</dbReference>
<dbReference type="CDD" id="cd17326">
    <property type="entry name" value="MFS_MFSD8"/>
    <property type="match status" value="1"/>
</dbReference>
<feature type="transmembrane region" description="Helical" evidence="5">
    <location>
        <begin position="237"/>
        <end position="259"/>
    </location>
</feature>
<dbReference type="InterPro" id="IPR011701">
    <property type="entry name" value="MFS"/>
</dbReference>